<keyword evidence="8" id="KW-1185">Reference proteome</keyword>
<dbReference type="InterPro" id="IPR017930">
    <property type="entry name" value="Myb_dom"/>
</dbReference>
<dbReference type="PANTHER" id="PTHR46621">
    <property type="entry name" value="SNRNA-ACTIVATING PROTEIN COMPLEX SUBUNIT 4"/>
    <property type="match status" value="1"/>
</dbReference>
<dbReference type="PROSITE" id="PS50090">
    <property type="entry name" value="MYB_LIKE"/>
    <property type="match status" value="2"/>
</dbReference>
<organism evidence="7 8">
    <name type="scientific">Tritrichomonas foetus</name>
    <dbReference type="NCBI Taxonomy" id="1144522"/>
    <lineage>
        <taxon>Eukaryota</taxon>
        <taxon>Metamonada</taxon>
        <taxon>Parabasalia</taxon>
        <taxon>Tritrichomonadida</taxon>
        <taxon>Tritrichomonadidae</taxon>
        <taxon>Tritrichomonas</taxon>
    </lineage>
</organism>
<dbReference type="InterPro" id="IPR051575">
    <property type="entry name" value="Myb-like_DNA-bd"/>
</dbReference>
<comment type="caution">
    <text evidence="7">The sequence shown here is derived from an EMBL/GenBank/DDBJ whole genome shotgun (WGS) entry which is preliminary data.</text>
</comment>
<evidence type="ECO:0000313" key="8">
    <source>
        <dbReference type="Proteomes" id="UP000179807"/>
    </source>
</evidence>
<evidence type="ECO:0000313" key="7">
    <source>
        <dbReference type="EMBL" id="OHS96680.1"/>
    </source>
</evidence>
<dbReference type="GO" id="GO:0019185">
    <property type="term" value="C:snRNA-activating protein complex"/>
    <property type="evidence" value="ECO:0007669"/>
    <property type="project" value="TreeGrafter"/>
</dbReference>
<dbReference type="GO" id="GO:0001006">
    <property type="term" value="F:RNA polymerase III type 3 promoter sequence-specific DNA binding"/>
    <property type="evidence" value="ECO:0007669"/>
    <property type="project" value="TreeGrafter"/>
</dbReference>
<dbReference type="OrthoDB" id="2143914at2759"/>
<sequence length="208" mass="24701">MNIIFNGLSTLIRIKFHIIEILSRRTSNQMHSLGLKIKKNAFTVEDDMKLKKLVEKYGEHRWAFVASKMKNRNTRQCRERWINYLSPLAVNGKWTDEEDEHLREKVHTIGRKWKLISKSFPGRTDINIRNRWKYLTKHNMTELSYNILYSNKNGLSNDTKTIHHMENLDNIENVIELDDQQLQALINTIAYDATVEMSYFTDVDCFYS</sequence>
<dbReference type="InterPro" id="IPR001005">
    <property type="entry name" value="SANT/Myb"/>
</dbReference>
<feature type="domain" description="Myb-like" evidence="5">
    <location>
        <begin position="86"/>
        <end position="136"/>
    </location>
</feature>
<feature type="domain" description="HTH myb-type" evidence="6">
    <location>
        <begin position="92"/>
        <end position="140"/>
    </location>
</feature>
<evidence type="ECO:0000256" key="1">
    <source>
        <dbReference type="ARBA" id="ARBA00023015"/>
    </source>
</evidence>
<proteinExistence type="predicted"/>
<keyword evidence="1" id="KW-0805">Transcription regulation</keyword>
<dbReference type="SMART" id="SM00717">
    <property type="entry name" value="SANT"/>
    <property type="match status" value="2"/>
</dbReference>
<keyword evidence="3" id="KW-0804">Transcription</keyword>
<keyword evidence="4" id="KW-0539">Nucleus</keyword>
<dbReference type="Proteomes" id="UP000179807">
    <property type="component" value="Unassembled WGS sequence"/>
</dbReference>
<dbReference type="CDD" id="cd00167">
    <property type="entry name" value="SANT"/>
    <property type="match status" value="2"/>
</dbReference>
<dbReference type="GO" id="GO:0042795">
    <property type="term" value="P:snRNA transcription by RNA polymerase II"/>
    <property type="evidence" value="ECO:0007669"/>
    <property type="project" value="TreeGrafter"/>
</dbReference>
<feature type="domain" description="HTH myb-type" evidence="6">
    <location>
        <begin position="36"/>
        <end position="89"/>
    </location>
</feature>
<evidence type="ECO:0000259" key="6">
    <source>
        <dbReference type="PROSITE" id="PS51294"/>
    </source>
</evidence>
<dbReference type="GO" id="GO:0000978">
    <property type="term" value="F:RNA polymerase II cis-regulatory region sequence-specific DNA binding"/>
    <property type="evidence" value="ECO:0007669"/>
    <property type="project" value="TreeGrafter"/>
</dbReference>
<dbReference type="SUPFAM" id="SSF46689">
    <property type="entry name" value="Homeodomain-like"/>
    <property type="match status" value="1"/>
</dbReference>
<reference evidence="7" key="1">
    <citation type="submission" date="2016-10" db="EMBL/GenBank/DDBJ databases">
        <authorList>
            <person name="Benchimol M."/>
            <person name="Almeida L.G."/>
            <person name="Vasconcelos A.T."/>
            <person name="Perreira-Neves A."/>
            <person name="Rosa I.A."/>
            <person name="Tasca T."/>
            <person name="Bogo M.R."/>
            <person name="de Souza W."/>
        </authorList>
    </citation>
    <scope>NUCLEOTIDE SEQUENCE [LARGE SCALE GENOMIC DNA]</scope>
    <source>
        <strain evidence="7">K</strain>
    </source>
</reference>
<dbReference type="Pfam" id="PF13921">
    <property type="entry name" value="Myb_DNA-bind_6"/>
    <property type="match status" value="1"/>
</dbReference>
<dbReference type="PROSITE" id="PS51294">
    <property type="entry name" value="HTH_MYB"/>
    <property type="match status" value="2"/>
</dbReference>
<dbReference type="RefSeq" id="XP_068349817.1">
    <property type="nucleotide sequence ID" value="XM_068495092.1"/>
</dbReference>
<dbReference type="GeneID" id="94829796"/>
<feature type="domain" description="Myb-like" evidence="5">
    <location>
        <begin position="34"/>
        <end position="85"/>
    </location>
</feature>
<dbReference type="VEuPathDB" id="TrichDB:TRFO_09840"/>
<dbReference type="EMBL" id="MLAK01001160">
    <property type="protein sequence ID" value="OHS96680.1"/>
    <property type="molecule type" value="Genomic_DNA"/>
</dbReference>
<accession>A0A1J4JC13</accession>
<keyword evidence="2" id="KW-0238">DNA-binding</keyword>
<gene>
    <name evidence="7" type="primary">WER</name>
    <name evidence="7" type="ORF">TRFO_09840</name>
</gene>
<dbReference type="InterPro" id="IPR009057">
    <property type="entry name" value="Homeodomain-like_sf"/>
</dbReference>
<evidence type="ECO:0000256" key="2">
    <source>
        <dbReference type="ARBA" id="ARBA00023125"/>
    </source>
</evidence>
<dbReference type="Gene3D" id="1.10.10.60">
    <property type="entry name" value="Homeodomain-like"/>
    <property type="match status" value="2"/>
</dbReference>
<evidence type="ECO:0000259" key="5">
    <source>
        <dbReference type="PROSITE" id="PS50090"/>
    </source>
</evidence>
<evidence type="ECO:0000256" key="4">
    <source>
        <dbReference type="ARBA" id="ARBA00023242"/>
    </source>
</evidence>
<name>A0A1J4JC13_9EUKA</name>
<protein>
    <submittedName>
        <fullName evidence="7">Transcription factor WER</fullName>
    </submittedName>
</protein>
<dbReference type="AlphaFoldDB" id="A0A1J4JC13"/>
<evidence type="ECO:0000256" key="3">
    <source>
        <dbReference type="ARBA" id="ARBA00023163"/>
    </source>
</evidence>
<dbReference type="PANTHER" id="PTHR46621:SF1">
    <property type="entry name" value="SNRNA-ACTIVATING PROTEIN COMPLEX SUBUNIT 4"/>
    <property type="match status" value="1"/>
</dbReference>
<dbReference type="GO" id="GO:0042796">
    <property type="term" value="P:snRNA transcription by RNA polymerase III"/>
    <property type="evidence" value="ECO:0007669"/>
    <property type="project" value="TreeGrafter"/>
</dbReference>